<evidence type="ECO:0000313" key="1">
    <source>
        <dbReference type="EMBL" id="SEP64617.1"/>
    </source>
</evidence>
<dbReference type="AlphaFoldDB" id="A0A1H8ZK04"/>
<dbReference type="RefSeq" id="WP_093280562.1">
    <property type="nucleotide sequence ID" value="NZ_FOFS01000001.1"/>
</dbReference>
<evidence type="ECO:0000313" key="2">
    <source>
        <dbReference type="Proteomes" id="UP000199233"/>
    </source>
</evidence>
<protein>
    <submittedName>
        <fullName evidence="1">Uncharacterized protein</fullName>
    </submittedName>
</protein>
<name>A0A1H8ZK04_9GAMM</name>
<dbReference type="EMBL" id="FOFS01000001">
    <property type="protein sequence ID" value="SEP64617.1"/>
    <property type="molecule type" value="Genomic_DNA"/>
</dbReference>
<gene>
    <name evidence="1" type="ORF">SAMN04488038_10167</name>
</gene>
<dbReference type="OrthoDB" id="5622143at2"/>
<dbReference type="STRING" id="489703.SAMN04488038_10167"/>
<reference evidence="2" key="1">
    <citation type="submission" date="2016-10" db="EMBL/GenBank/DDBJ databases">
        <authorList>
            <person name="Varghese N."/>
            <person name="Submissions S."/>
        </authorList>
    </citation>
    <scope>NUCLEOTIDE SEQUENCE [LARGE SCALE GENOMIC DNA]</scope>
    <source>
        <strain evidence="2">DSM 25927</strain>
    </source>
</reference>
<sequence>MMMKPEEVAARLRAGECLYLAGDEKLLAQLPQGNWIGGTIPYFMDEAGGCFSRELIFVQQQMPQVSGVSIRSYGVDQLSQIVADSPEHGFTVLIIPGMSQAHLRYGQHAPEFPGLFMKQIIGWIAGIDLADLGKAAPKVFNGATGEVLGEGAVALHATLPEDKFACIGILNLFKQGDGDALRFEDEGFTVGACTVNGAPDNFAQYLTRNKIDTRLPLVANYHGEMINVSVKSIDAASGKVELYAPVFRSVEYRFAQPVADYEQAFARQIPEGLVNPEFSCNCILNYLYSQLEGKKTGTLTGPVTFGEIAYQLLNQTLVYLKIYDA</sequence>
<dbReference type="Pfam" id="PF22396">
    <property type="entry name" value="DUF6976"/>
    <property type="match status" value="1"/>
</dbReference>
<keyword evidence="2" id="KW-1185">Reference proteome</keyword>
<dbReference type="InterPro" id="IPR054249">
    <property type="entry name" value="DUF6976"/>
</dbReference>
<organism evidence="1 2">
    <name type="scientific">Solimonas aquatica</name>
    <dbReference type="NCBI Taxonomy" id="489703"/>
    <lineage>
        <taxon>Bacteria</taxon>
        <taxon>Pseudomonadati</taxon>
        <taxon>Pseudomonadota</taxon>
        <taxon>Gammaproteobacteria</taxon>
        <taxon>Nevskiales</taxon>
        <taxon>Nevskiaceae</taxon>
        <taxon>Solimonas</taxon>
    </lineage>
</organism>
<accession>A0A1H8ZK04</accession>
<proteinExistence type="predicted"/>
<dbReference type="Proteomes" id="UP000199233">
    <property type="component" value="Unassembled WGS sequence"/>
</dbReference>